<proteinExistence type="predicted"/>
<dbReference type="Gene3D" id="3.20.20.80">
    <property type="entry name" value="Glycosidases"/>
    <property type="match status" value="1"/>
</dbReference>
<dbReference type="InterPro" id="IPR008979">
    <property type="entry name" value="Galactose-bd-like_sf"/>
</dbReference>
<name>A0A7J4KYK2_9ARCH</name>
<dbReference type="Proteomes" id="UP000527315">
    <property type="component" value="Unassembled WGS sequence"/>
</dbReference>
<dbReference type="SUPFAM" id="SSF49785">
    <property type="entry name" value="Galactose-binding domain-like"/>
    <property type="match status" value="1"/>
</dbReference>
<evidence type="ECO:0000313" key="1">
    <source>
        <dbReference type="EMBL" id="HIH33535.1"/>
    </source>
</evidence>
<feature type="non-terminal residue" evidence="1">
    <location>
        <position position="1"/>
    </location>
</feature>
<gene>
    <name evidence="1" type="ORF">HA227_04785</name>
</gene>
<dbReference type="AlphaFoldDB" id="A0A7J4KYK2"/>
<dbReference type="SUPFAM" id="SSF51445">
    <property type="entry name" value="(Trans)glycosidases"/>
    <property type="match status" value="1"/>
</dbReference>
<evidence type="ECO:0000313" key="2">
    <source>
        <dbReference type="Proteomes" id="UP000527315"/>
    </source>
</evidence>
<reference evidence="2" key="1">
    <citation type="journal article" date="2020" name="bioRxiv">
        <title>A rank-normalized archaeal taxonomy based on genome phylogeny resolves widespread incomplete and uneven classifications.</title>
        <authorList>
            <person name="Rinke C."/>
            <person name="Chuvochina M."/>
            <person name="Mussig A.J."/>
            <person name="Chaumeil P.-A."/>
            <person name="Waite D.W."/>
            <person name="Whitman W.B."/>
            <person name="Parks D.H."/>
            <person name="Hugenholtz P."/>
        </authorList>
    </citation>
    <scope>NUCLEOTIDE SEQUENCE [LARGE SCALE GENOMIC DNA]</scope>
</reference>
<organism evidence="1 2">
    <name type="scientific">Candidatus Iainarchaeum sp</name>
    <dbReference type="NCBI Taxonomy" id="3101447"/>
    <lineage>
        <taxon>Archaea</taxon>
        <taxon>Candidatus Iainarchaeota</taxon>
        <taxon>Candidatus Iainarchaeia</taxon>
        <taxon>Candidatus Iainarchaeales</taxon>
        <taxon>Candidatus Iainarchaeaceae</taxon>
        <taxon>Candidatus Iainarchaeum</taxon>
    </lineage>
</organism>
<comment type="caution">
    <text evidence="1">The sequence shown here is derived from an EMBL/GenBank/DDBJ whole genome shotgun (WGS) entry which is preliminary data.</text>
</comment>
<dbReference type="InterPro" id="IPR017853">
    <property type="entry name" value="GH"/>
</dbReference>
<protein>
    <submittedName>
        <fullName evidence="1">Uncharacterized protein</fullName>
    </submittedName>
</protein>
<dbReference type="Gene3D" id="2.60.120.260">
    <property type="entry name" value="Galactose-binding domain-like"/>
    <property type="match status" value="1"/>
</dbReference>
<accession>A0A7J4KYK2</accession>
<dbReference type="EMBL" id="DUFJ01000106">
    <property type="protein sequence ID" value="HIH33535.1"/>
    <property type="molecule type" value="Genomic_DNA"/>
</dbReference>
<dbReference type="InterPro" id="IPR055151">
    <property type="entry name" value="GH113"/>
</dbReference>
<dbReference type="Pfam" id="PF22612">
    <property type="entry name" value="GH113"/>
    <property type="match status" value="1"/>
</dbReference>
<sequence length="465" mass="52272">KLDPTVAELEQAWQPIAQQIKEFSEENNKKILFTEIGYQSVDGTNIHPWYSTGAIDLNEQADAYNAFLNIYNDKNWVQGIVWWNWEAWGDQGGPADSDFTTRNKPAELVIRERWAGINRPPITVIQTYSFESGSEGWVFNSVPGFFSVPGSGWANGSLRLTSVDANTFGFWASPSEIQILADKLYFVRYKVSTDESDPARVPQIRPRYNAQSEQKAAYLVVPTAYGQASAAPTVDGRNYYLFFKPPESSIGKAGMDKLYLSFDLTNFDVSDNPTASVFLQEAEVSTIETSSVIFREVKRYTFDYGEEGWAHFGAPSAFNEPSYSNYNGMLKMTANDKNTFGFWRSPNELPAESGKLYRLRFKVSSDVADREKVPQFRLRVNLFSEEYASVELVTSNNGAESSPINGEVKEYESYFTLPENTPTPSPAGMYVSFDLVNIGVDEQADTSIMLDELIVEEAVNLTVFK</sequence>